<evidence type="ECO:0000256" key="3">
    <source>
        <dbReference type="ARBA" id="ARBA00023122"/>
    </source>
</evidence>
<dbReference type="SMART" id="SM00116">
    <property type="entry name" value="CBS"/>
    <property type="match status" value="2"/>
</dbReference>
<evidence type="ECO:0000256" key="2">
    <source>
        <dbReference type="ARBA" id="ARBA00022737"/>
    </source>
</evidence>
<feature type="site" description="Catalytically relevant" evidence="6">
    <location>
        <position position="146"/>
    </location>
</feature>
<dbReference type="EMBL" id="CP026604">
    <property type="protein sequence ID" value="AWB68646.1"/>
    <property type="molecule type" value="Genomic_DNA"/>
</dbReference>
<evidence type="ECO:0000256" key="6">
    <source>
        <dbReference type="PIRSR" id="PIRSR004692-3"/>
    </source>
</evidence>
<dbReference type="EC" id="5.3.1.13" evidence="4"/>
<dbReference type="GO" id="GO:0005975">
    <property type="term" value="P:carbohydrate metabolic process"/>
    <property type="evidence" value="ECO:0007669"/>
    <property type="project" value="InterPro"/>
</dbReference>
<dbReference type="AlphaFoldDB" id="A0A2S0VWP9"/>
<protein>
    <recommendedName>
        <fullName evidence="4">Arabinose 5-phosphate isomerase</fullName>
        <shortName evidence="4">API</shortName>
        <ecNumber evidence="4">5.3.1.13</ecNumber>
    </recommendedName>
</protein>
<dbReference type="RefSeq" id="WP_108604698.1">
    <property type="nucleotide sequence ID" value="NZ_CP026604.1"/>
</dbReference>
<dbReference type="PIRSF" id="PIRSF004692">
    <property type="entry name" value="KdsD_KpsF"/>
    <property type="match status" value="1"/>
</dbReference>
<reference evidence="10 11" key="1">
    <citation type="submission" date="2018-01" db="EMBL/GenBank/DDBJ databases">
        <title>Genome sequence of a Cantenovulum-like bacteria.</title>
        <authorList>
            <person name="Tan W.R."/>
            <person name="Lau N.-S."/>
            <person name="Go F."/>
            <person name="Amirul A.-A.A."/>
        </authorList>
    </citation>
    <scope>NUCLEOTIDE SEQUENCE [LARGE SCALE GENOMIC DNA]</scope>
    <source>
        <strain evidence="10 11">CCB-QB4</strain>
    </source>
</reference>
<keyword evidence="2" id="KW-0677">Repeat</keyword>
<evidence type="ECO:0000313" key="10">
    <source>
        <dbReference type="EMBL" id="AWB68646.1"/>
    </source>
</evidence>
<gene>
    <name evidence="10" type="ORF">C2869_20600</name>
</gene>
<keyword evidence="11" id="KW-1185">Reference proteome</keyword>
<dbReference type="GO" id="GO:0046872">
    <property type="term" value="F:metal ion binding"/>
    <property type="evidence" value="ECO:0007669"/>
    <property type="project" value="UniProtKB-KW"/>
</dbReference>
<dbReference type="NCBIfam" id="TIGR00393">
    <property type="entry name" value="kpsF"/>
    <property type="match status" value="1"/>
</dbReference>
<dbReference type="InterPro" id="IPR000644">
    <property type="entry name" value="CBS_dom"/>
</dbReference>
<dbReference type="OrthoDB" id="9762536at2"/>
<dbReference type="GO" id="GO:1901135">
    <property type="term" value="P:carbohydrate derivative metabolic process"/>
    <property type="evidence" value="ECO:0007669"/>
    <property type="project" value="InterPro"/>
</dbReference>
<feature type="site" description="Catalytically relevant" evidence="6">
    <location>
        <position position="187"/>
    </location>
</feature>
<dbReference type="InterPro" id="IPR001347">
    <property type="entry name" value="SIS_dom"/>
</dbReference>
<feature type="domain" description="SIS" evidence="9">
    <location>
        <begin position="35"/>
        <end position="178"/>
    </location>
</feature>
<keyword evidence="5" id="KW-0479">Metal-binding</keyword>
<dbReference type="FunFam" id="3.40.50.10490:FF:000011">
    <property type="entry name" value="Arabinose 5-phosphate isomerase"/>
    <property type="match status" value="1"/>
</dbReference>
<feature type="domain" description="CBS" evidence="8">
    <location>
        <begin position="204"/>
        <end position="262"/>
    </location>
</feature>
<keyword evidence="3 7" id="KW-0129">CBS domain</keyword>
<evidence type="ECO:0000256" key="1">
    <source>
        <dbReference type="ARBA" id="ARBA00008165"/>
    </source>
</evidence>
<dbReference type="InterPro" id="IPR050986">
    <property type="entry name" value="GutQ/KpsF_isomerases"/>
</dbReference>
<evidence type="ECO:0000313" key="11">
    <source>
        <dbReference type="Proteomes" id="UP000244441"/>
    </source>
</evidence>
<dbReference type="GO" id="GO:0097367">
    <property type="term" value="F:carbohydrate derivative binding"/>
    <property type="evidence" value="ECO:0007669"/>
    <property type="project" value="InterPro"/>
</dbReference>
<dbReference type="Pfam" id="PF00571">
    <property type="entry name" value="CBS"/>
    <property type="match status" value="2"/>
</dbReference>
<dbReference type="CDD" id="cd05014">
    <property type="entry name" value="SIS_Kpsf"/>
    <property type="match status" value="1"/>
</dbReference>
<dbReference type="GO" id="GO:0019146">
    <property type="term" value="F:arabinose-5-phosphate isomerase activity"/>
    <property type="evidence" value="ECO:0007669"/>
    <property type="project" value="UniProtKB-EC"/>
</dbReference>
<dbReference type="InterPro" id="IPR004800">
    <property type="entry name" value="KdsD/KpsF-type"/>
</dbReference>
<dbReference type="PANTHER" id="PTHR42745">
    <property type="match status" value="1"/>
</dbReference>
<dbReference type="Proteomes" id="UP000244441">
    <property type="component" value="Chromosome"/>
</dbReference>
<feature type="domain" description="CBS" evidence="8">
    <location>
        <begin position="271"/>
        <end position="323"/>
    </location>
</feature>
<dbReference type="SUPFAM" id="SSF53697">
    <property type="entry name" value="SIS domain"/>
    <property type="match status" value="1"/>
</dbReference>
<accession>A0A2S0VWP9</accession>
<keyword evidence="4 10" id="KW-0413">Isomerase</keyword>
<sequence length="323" mass="34570">MKKHNFIQTAKNVLEIEANSVLALQQYLNEEFQQACGALLACSGKVIVTGMGKSGHIAKKLAATFASTGTPSFYVHPAEASHGDLGMIEPNDIVLALSNSGETEEVLHILPTIKRIGAKLISMTSKPNSTLAYESDLHITCAVEKEACTLGLAPTSSTTAALAMGDAIAVSLLEAREFSKQDFAISHPAGALGRRLLLRVADLMQSGDELPCVTLNKTIYETLLVISAKGMGFTAVVDQDNVVIGVYTDGDLRRSLDKRIDIYSTKIVDVIKKGCVTVQADLLAAEALQIMEEKAVNGLIVVDHEQHPIGAINMHHLLKAKVL</sequence>
<organism evidence="10 11">
    <name type="scientific">Saccharobesus litoralis</name>
    <dbReference type="NCBI Taxonomy" id="2172099"/>
    <lineage>
        <taxon>Bacteria</taxon>
        <taxon>Pseudomonadati</taxon>
        <taxon>Pseudomonadota</taxon>
        <taxon>Gammaproteobacteria</taxon>
        <taxon>Alteromonadales</taxon>
        <taxon>Alteromonadaceae</taxon>
        <taxon>Saccharobesus</taxon>
    </lineage>
</organism>
<dbReference type="KEGG" id="cate:C2869_20600"/>
<name>A0A2S0VWP9_9ALTE</name>
<comment type="catalytic activity">
    <reaction evidence="4">
        <text>D-arabinose 5-phosphate = D-ribulose 5-phosphate</text>
        <dbReference type="Rhea" id="RHEA:23104"/>
        <dbReference type="ChEBI" id="CHEBI:57693"/>
        <dbReference type="ChEBI" id="CHEBI:58121"/>
        <dbReference type="EC" id="5.3.1.13"/>
    </reaction>
</comment>
<evidence type="ECO:0000256" key="5">
    <source>
        <dbReference type="PIRSR" id="PIRSR004692-2"/>
    </source>
</evidence>
<dbReference type="PROSITE" id="PS51371">
    <property type="entry name" value="CBS"/>
    <property type="match status" value="2"/>
</dbReference>
<proteinExistence type="inferred from homology"/>
<dbReference type="Gene3D" id="3.10.580.10">
    <property type="entry name" value="CBS-domain"/>
    <property type="match status" value="1"/>
</dbReference>
<dbReference type="CDD" id="cd04604">
    <property type="entry name" value="CBS_pair_SIS_assoc"/>
    <property type="match status" value="1"/>
</dbReference>
<feature type="binding site" evidence="5">
    <location>
        <position position="76"/>
    </location>
    <ligand>
        <name>Zn(2+)</name>
        <dbReference type="ChEBI" id="CHEBI:29105"/>
    </ligand>
</feature>
<dbReference type="InterPro" id="IPR035474">
    <property type="entry name" value="SIS_Kpsf"/>
</dbReference>
<evidence type="ECO:0000256" key="7">
    <source>
        <dbReference type="PROSITE-ProRule" id="PRU00703"/>
    </source>
</evidence>
<dbReference type="PANTHER" id="PTHR42745:SF1">
    <property type="entry name" value="ARABINOSE 5-PHOSPHATE ISOMERASE KDSD"/>
    <property type="match status" value="1"/>
</dbReference>
<dbReference type="InterPro" id="IPR046342">
    <property type="entry name" value="CBS_dom_sf"/>
</dbReference>
<keyword evidence="5" id="KW-0862">Zinc</keyword>
<comment type="similarity">
    <text evidence="1 4">Belongs to the SIS family. GutQ/KpsF subfamily.</text>
</comment>
<feature type="site" description="Catalytically relevant" evidence="6">
    <location>
        <position position="105"/>
    </location>
</feature>
<evidence type="ECO:0000259" key="9">
    <source>
        <dbReference type="PROSITE" id="PS51464"/>
    </source>
</evidence>
<evidence type="ECO:0000259" key="8">
    <source>
        <dbReference type="PROSITE" id="PS51371"/>
    </source>
</evidence>
<evidence type="ECO:0000256" key="4">
    <source>
        <dbReference type="PIRNR" id="PIRNR004692"/>
    </source>
</evidence>
<dbReference type="PROSITE" id="PS51464">
    <property type="entry name" value="SIS"/>
    <property type="match status" value="1"/>
</dbReference>
<dbReference type="Pfam" id="PF01380">
    <property type="entry name" value="SIS"/>
    <property type="match status" value="1"/>
</dbReference>
<dbReference type="Gene3D" id="3.40.50.10490">
    <property type="entry name" value="Glucose-6-phosphate isomerase like protein, domain 1"/>
    <property type="match status" value="1"/>
</dbReference>
<dbReference type="InterPro" id="IPR046348">
    <property type="entry name" value="SIS_dom_sf"/>
</dbReference>
<feature type="site" description="Catalytically relevant" evidence="6">
    <location>
        <position position="53"/>
    </location>
</feature>